<feature type="domain" description="Lysosome-associated membrane glycoprotein 2-like luminal" evidence="23">
    <location>
        <begin position="126"/>
        <end position="294"/>
    </location>
</feature>
<comment type="subcellular location">
    <subcellularLocation>
        <location evidence="4">Cell projection</location>
        <location evidence="4">Dendrite</location>
    </subcellularLocation>
    <subcellularLocation>
        <location evidence="18">Cell projection</location>
        <location evidence="18">Growth cone membrane</location>
        <topology evidence="18">Single-pass type I membrane protein</topology>
    </subcellularLocation>
    <subcellularLocation>
        <location evidence="16">Cytoplasmic vesicle</location>
        <location evidence="16">Secretory vesicle</location>
        <location evidence="16">Synaptic vesicle membrane</location>
        <topology evidence="16">Single-pass type I membrane protein</topology>
    </subcellularLocation>
    <subcellularLocation>
        <location evidence="2">Early endosome membrane</location>
        <topology evidence="2">Single-pass type I membrane protein</topology>
    </subcellularLocation>
    <subcellularLocation>
        <location evidence="1">Endoplasmic reticulum-Golgi intermediate compartment membrane</location>
        <topology evidence="1">Single-pass type I membrane protein</topology>
    </subcellularLocation>
    <subcellularLocation>
        <location evidence="3">Recycling endosome</location>
    </subcellularLocation>
</comment>
<feature type="transmembrane region" description="Helical" evidence="22">
    <location>
        <begin position="317"/>
        <end position="338"/>
    </location>
</feature>
<evidence type="ECO:0000256" key="22">
    <source>
        <dbReference type="SAM" id="Phobius"/>
    </source>
</evidence>
<evidence type="ECO:0000256" key="18">
    <source>
        <dbReference type="ARBA" id="ARBA00060492"/>
    </source>
</evidence>
<evidence type="ECO:0000256" key="7">
    <source>
        <dbReference type="ARBA" id="ARBA00022692"/>
    </source>
</evidence>
<keyword evidence="24" id="KW-1185">Reference proteome</keyword>
<evidence type="ECO:0000256" key="9">
    <source>
        <dbReference type="ARBA" id="ARBA00022753"/>
    </source>
</evidence>
<dbReference type="FunCoup" id="A0A6P7XB48">
    <property type="interactions" value="353"/>
</dbReference>
<feature type="region of interest" description="Disordered" evidence="21">
    <location>
        <begin position="1"/>
        <end position="20"/>
    </location>
</feature>
<comment type="similarity">
    <text evidence="5">Belongs to the LAMP family.</text>
</comment>
<dbReference type="InParanoid" id="A0A6P7XB48"/>
<dbReference type="OrthoDB" id="6248302at2759"/>
<evidence type="ECO:0000256" key="21">
    <source>
        <dbReference type="SAM" id="MobiDB-lite"/>
    </source>
</evidence>
<organism evidence="24 25">
    <name type="scientific">Microcaecilia unicolor</name>
    <dbReference type="NCBI Taxonomy" id="1415580"/>
    <lineage>
        <taxon>Eukaryota</taxon>
        <taxon>Metazoa</taxon>
        <taxon>Chordata</taxon>
        <taxon>Craniata</taxon>
        <taxon>Vertebrata</taxon>
        <taxon>Euteleostomi</taxon>
        <taxon>Amphibia</taxon>
        <taxon>Gymnophiona</taxon>
        <taxon>Siphonopidae</taxon>
        <taxon>Microcaecilia</taxon>
    </lineage>
</organism>
<accession>A0A6P7XB48</accession>
<feature type="compositionally biased region" description="Polar residues" evidence="21">
    <location>
        <begin position="1"/>
        <end position="17"/>
    </location>
</feature>
<evidence type="ECO:0000256" key="6">
    <source>
        <dbReference type="ARBA" id="ARBA00022475"/>
    </source>
</evidence>
<dbReference type="CTD" id="24141"/>
<dbReference type="GO" id="GO:0031901">
    <property type="term" value="C:early endosome membrane"/>
    <property type="evidence" value="ECO:0007669"/>
    <property type="project" value="UniProtKB-SubCell"/>
</dbReference>
<reference evidence="25" key="1">
    <citation type="submission" date="2025-08" db="UniProtKB">
        <authorList>
            <consortium name="RefSeq"/>
        </authorList>
    </citation>
    <scope>IDENTIFICATION</scope>
</reference>
<keyword evidence="11" id="KW-0770">Synapse</keyword>
<evidence type="ECO:0000256" key="5">
    <source>
        <dbReference type="ARBA" id="ARBA00009644"/>
    </source>
</evidence>
<evidence type="ECO:0000256" key="10">
    <source>
        <dbReference type="ARBA" id="ARBA00022989"/>
    </source>
</evidence>
<evidence type="ECO:0000256" key="13">
    <source>
        <dbReference type="ARBA" id="ARBA00023180"/>
    </source>
</evidence>
<dbReference type="GO" id="GO:0005765">
    <property type="term" value="C:lysosomal membrane"/>
    <property type="evidence" value="ECO:0007669"/>
    <property type="project" value="TreeGrafter"/>
</dbReference>
<dbReference type="AlphaFoldDB" id="A0A6P7XB48"/>
<gene>
    <name evidence="25" type="primary">LAMP5</name>
</gene>
<evidence type="ECO:0000256" key="19">
    <source>
        <dbReference type="ARBA" id="ARBA00074379"/>
    </source>
</evidence>
<keyword evidence="6" id="KW-1003">Cell membrane</keyword>
<dbReference type="RefSeq" id="XP_030050536.1">
    <property type="nucleotide sequence ID" value="XM_030194676.1"/>
</dbReference>
<keyword evidence="14" id="KW-0966">Cell projection</keyword>
<evidence type="ECO:0000256" key="17">
    <source>
        <dbReference type="ARBA" id="ARBA00053950"/>
    </source>
</evidence>
<keyword evidence="12 22" id="KW-0472">Membrane</keyword>
<dbReference type="GO" id="GO:0031902">
    <property type="term" value="C:late endosome membrane"/>
    <property type="evidence" value="ECO:0007669"/>
    <property type="project" value="TreeGrafter"/>
</dbReference>
<evidence type="ECO:0000256" key="1">
    <source>
        <dbReference type="ARBA" id="ARBA00004151"/>
    </source>
</evidence>
<keyword evidence="9" id="KW-0967">Endosome</keyword>
<dbReference type="GO" id="GO:0033116">
    <property type="term" value="C:endoplasmic reticulum-Golgi intermediate compartment membrane"/>
    <property type="evidence" value="ECO:0007669"/>
    <property type="project" value="UniProtKB-SubCell"/>
</dbReference>
<dbReference type="GO" id="GO:0072594">
    <property type="term" value="P:establishment of protein localization to organelle"/>
    <property type="evidence" value="ECO:0007669"/>
    <property type="project" value="TreeGrafter"/>
</dbReference>
<evidence type="ECO:0000313" key="25">
    <source>
        <dbReference type="RefSeq" id="XP_030050536.1"/>
    </source>
</evidence>
<evidence type="ECO:0000256" key="2">
    <source>
        <dbReference type="ARBA" id="ARBA00004158"/>
    </source>
</evidence>
<protein>
    <recommendedName>
        <fullName evidence="19">Lysosome-associated membrane glycoprotein 5</fullName>
    </recommendedName>
    <alternativeName>
        <fullName evidence="20">Lysosome-associated membrane protein 5</fullName>
    </alternativeName>
</protein>
<evidence type="ECO:0000313" key="24">
    <source>
        <dbReference type="Proteomes" id="UP000515156"/>
    </source>
</evidence>
<evidence type="ECO:0000256" key="20">
    <source>
        <dbReference type="ARBA" id="ARBA00076257"/>
    </source>
</evidence>
<dbReference type="Proteomes" id="UP000515156">
    <property type="component" value="Chromosome 3"/>
</dbReference>
<dbReference type="PANTHER" id="PTHR11506">
    <property type="entry name" value="LYSOSOME-ASSOCIATED MEMBRANE GLYCOPROTEIN"/>
    <property type="match status" value="1"/>
</dbReference>
<dbReference type="GO" id="GO:0055037">
    <property type="term" value="C:recycling endosome"/>
    <property type="evidence" value="ECO:0007669"/>
    <property type="project" value="UniProtKB-SubCell"/>
</dbReference>
<dbReference type="FunFam" id="2.40.160.110:FF:000002">
    <property type="entry name" value="lysosome-associated membrane glycoprotein 5 isoform X1"/>
    <property type="match status" value="1"/>
</dbReference>
<keyword evidence="13" id="KW-0325">Glycoprotein</keyword>
<evidence type="ECO:0000259" key="23">
    <source>
        <dbReference type="Pfam" id="PF01299"/>
    </source>
</evidence>
<dbReference type="PROSITE" id="PS00310">
    <property type="entry name" value="LAMP_1"/>
    <property type="match status" value="1"/>
</dbReference>
<dbReference type="GO" id="GO:0030425">
    <property type="term" value="C:dendrite"/>
    <property type="evidence" value="ECO:0007669"/>
    <property type="project" value="UniProtKB-SubCell"/>
</dbReference>
<dbReference type="KEGG" id="muo:115464281"/>
<keyword evidence="8" id="KW-0732">Signal</keyword>
<comment type="function">
    <text evidence="17">Plays a role in short-term synaptic plasticity in a subset of GABAergic neurons in the brain.</text>
</comment>
<evidence type="ECO:0000256" key="3">
    <source>
        <dbReference type="ARBA" id="ARBA00004172"/>
    </source>
</evidence>
<dbReference type="InterPro" id="IPR002000">
    <property type="entry name" value="Lysosome-assoc_membr_glycop"/>
</dbReference>
<dbReference type="GeneID" id="115464281"/>
<evidence type="ECO:0000256" key="8">
    <source>
        <dbReference type="ARBA" id="ARBA00022729"/>
    </source>
</evidence>
<keyword evidence="10 22" id="KW-1133">Transmembrane helix</keyword>
<keyword evidence="7 22" id="KW-0812">Transmembrane</keyword>
<dbReference type="GO" id="GO:0032584">
    <property type="term" value="C:growth cone membrane"/>
    <property type="evidence" value="ECO:0007669"/>
    <property type="project" value="UniProtKB-SubCell"/>
</dbReference>
<evidence type="ECO:0000256" key="4">
    <source>
        <dbReference type="ARBA" id="ARBA00004279"/>
    </source>
</evidence>
<sequence length="360" mass="41130">MTESVVNSTSNAKQQPQLPYLNHTPCPMEAETPYEWNPSQSLRRPIYNKDLQTYLKPMEYPAHQKHRKAANKAAHFLAIKVQQAKKHACYFDSLALNKNVFADIFGQSMAEQEVENLSGLSTNPDKDIFVVRENGTTCLMAEFAAKFIVSYDVRASNYIDLITEQTDIQLPRRAEAKGKCGKNESELQISWLDAYVFRLFFVKEGNNATRGQDGFWKMNKVQFIYDSSERTYFKDAVNAGKHTASTHHMSALVTPAGRFYECQAQQTLTLISSDPQKAVTLLLSDIRLQPFDIKTDFFFNEEYKCPVDQREQLEETLPLILGLILGLAIVIMIAIYHIHQKLTASQVQIPRDRSQYKHMG</sequence>
<evidence type="ECO:0000256" key="16">
    <source>
        <dbReference type="ARBA" id="ARBA00029428"/>
    </source>
</evidence>
<dbReference type="InterPro" id="IPR048528">
    <property type="entry name" value="Lamp2-like_luminal"/>
</dbReference>
<proteinExistence type="inferred from homology"/>
<evidence type="ECO:0000256" key="14">
    <source>
        <dbReference type="ARBA" id="ARBA00023273"/>
    </source>
</evidence>
<dbReference type="InterPro" id="IPR018134">
    <property type="entry name" value="LAMP_CS"/>
</dbReference>
<name>A0A6P7XB48_9AMPH</name>
<dbReference type="Gene3D" id="2.40.160.110">
    <property type="match status" value="1"/>
</dbReference>
<dbReference type="PANTHER" id="PTHR11506:SF35">
    <property type="entry name" value="LYSOSOME-ASSOCIATED MEMBRANE GLYCOPROTEIN 5"/>
    <property type="match status" value="1"/>
</dbReference>
<keyword evidence="15" id="KW-0968">Cytoplasmic vesicle</keyword>
<dbReference type="GO" id="GO:0030672">
    <property type="term" value="C:synaptic vesicle membrane"/>
    <property type="evidence" value="ECO:0007669"/>
    <property type="project" value="UniProtKB-SubCell"/>
</dbReference>
<evidence type="ECO:0000256" key="12">
    <source>
        <dbReference type="ARBA" id="ARBA00023136"/>
    </source>
</evidence>
<dbReference type="Pfam" id="PF01299">
    <property type="entry name" value="Lamp2-like_luminal"/>
    <property type="match status" value="1"/>
</dbReference>
<evidence type="ECO:0000256" key="15">
    <source>
        <dbReference type="ARBA" id="ARBA00023329"/>
    </source>
</evidence>
<evidence type="ECO:0000256" key="11">
    <source>
        <dbReference type="ARBA" id="ARBA00023018"/>
    </source>
</evidence>